<sequence>MSILSESVDSKTMLKSEASSINTDNVVPIKVPDTINWKPKSNTWQILQIIAFIIALIVSFSIPTVQVVNVIPYRIMLILFILFLGIRYIISFFNEKLKAKINHKSQFYFTIGIGFSVWDMLSTKTNILPLPFFPGPDQIVQVLVDDRITLLISTAYSIRLLILGFIIGTILGLVTGILMGWFRQWYYWFFPVLKIIGVVPAVAWIPVVMIIFPSTLWSEVFLIVLCVWFPVAFMACGGVENIPKSYFEAAKTLGADEKFLIFKIAIPGAMPSIFTGIYTATGLSFTTLVVSEMVGAKAGLGWYINWAKGWSNYAKVYAAIVVMAVVFSIVLAIIFKIRDRILIWQRGLLK</sequence>
<evidence type="ECO:0000256" key="7">
    <source>
        <dbReference type="RuleBase" id="RU363032"/>
    </source>
</evidence>
<keyword evidence="10" id="KW-1185">Reference proteome</keyword>
<dbReference type="RefSeq" id="WP_406792497.1">
    <property type="nucleotide sequence ID" value="NZ_JBJHZX010000017.1"/>
</dbReference>
<dbReference type="Gene3D" id="1.10.3720.10">
    <property type="entry name" value="MetI-like"/>
    <property type="match status" value="1"/>
</dbReference>
<reference evidence="9 10" key="1">
    <citation type="submission" date="2024-11" db="EMBL/GenBank/DDBJ databases">
        <authorList>
            <person name="Heng Y.C."/>
            <person name="Lim A.C.H."/>
            <person name="Lee J.K.Y."/>
            <person name="Kittelmann S."/>
        </authorList>
    </citation>
    <scope>NUCLEOTIDE SEQUENCE [LARGE SCALE GENOMIC DNA]</scope>
    <source>
        <strain evidence="9 10">WILCCON 0269</strain>
    </source>
</reference>
<dbReference type="InterPro" id="IPR035906">
    <property type="entry name" value="MetI-like_sf"/>
</dbReference>
<evidence type="ECO:0000256" key="5">
    <source>
        <dbReference type="ARBA" id="ARBA00022989"/>
    </source>
</evidence>
<evidence type="ECO:0000313" key="10">
    <source>
        <dbReference type="Proteomes" id="UP001623660"/>
    </source>
</evidence>
<name>A0ABW8SMH5_9CLOT</name>
<feature type="transmembrane region" description="Helical" evidence="7">
    <location>
        <begin position="316"/>
        <end position="335"/>
    </location>
</feature>
<feature type="domain" description="ABC transmembrane type-1" evidence="8">
    <location>
        <begin position="154"/>
        <end position="335"/>
    </location>
</feature>
<dbReference type="SUPFAM" id="SSF161098">
    <property type="entry name" value="MetI-like"/>
    <property type="match status" value="1"/>
</dbReference>
<dbReference type="InterPro" id="IPR000515">
    <property type="entry name" value="MetI-like"/>
</dbReference>
<protein>
    <submittedName>
        <fullName evidence="9">ABC transporter permease</fullName>
    </submittedName>
</protein>
<dbReference type="PANTHER" id="PTHR30151">
    <property type="entry name" value="ALKANE SULFONATE ABC TRANSPORTER-RELATED, MEMBRANE SUBUNIT"/>
    <property type="match status" value="1"/>
</dbReference>
<evidence type="ECO:0000256" key="4">
    <source>
        <dbReference type="ARBA" id="ARBA00022692"/>
    </source>
</evidence>
<evidence type="ECO:0000256" key="2">
    <source>
        <dbReference type="ARBA" id="ARBA00022448"/>
    </source>
</evidence>
<feature type="transmembrane region" description="Helical" evidence="7">
    <location>
        <begin position="188"/>
        <end position="213"/>
    </location>
</feature>
<comment type="caution">
    <text evidence="9">The sequence shown here is derived from an EMBL/GenBank/DDBJ whole genome shotgun (WGS) entry which is preliminary data.</text>
</comment>
<feature type="transmembrane region" description="Helical" evidence="7">
    <location>
        <begin position="260"/>
        <end position="278"/>
    </location>
</feature>
<accession>A0ABW8SMH5</accession>
<feature type="transmembrane region" description="Helical" evidence="7">
    <location>
        <begin position="160"/>
        <end position="182"/>
    </location>
</feature>
<feature type="transmembrane region" description="Helical" evidence="7">
    <location>
        <begin position="220"/>
        <end position="240"/>
    </location>
</feature>
<evidence type="ECO:0000256" key="6">
    <source>
        <dbReference type="ARBA" id="ARBA00023136"/>
    </source>
</evidence>
<evidence type="ECO:0000313" key="9">
    <source>
        <dbReference type="EMBL" id="MFL0196388.1"/>
    </source>
</evidence>
<evidence type="ECO:0000256" key="3">
    <source>
        <dbReference type="ARBA" id="ARBA00022475"/>
    </source>
</evidence>
<keyword evidence="2 7" id="KW-0813">Transport</keyword>
<dbReference type="Pfam" id="PF00528">
    <property type="entry name" value="BPD_transp_1"/>
    <property type="match status" value="1"/>
</dbReference>
<keyword evidence="4 7" id="KW-0812">Transmembrane</keyword>
<dbReference type="PANTHER" id="PTHR30151:SF0">
    <property type="entry name" value="ABC TRANSPORTER PERMEASE PROTEIN MJ0413-RELATED"/>
    <property type="match status" value="1"/>
</dbReference>
<dbReference type="EMBL" id="JBJHZX010000017">
    <property type="protein sequence ID" value="MFL0196388.1"/>
    <property type="molecule type" value="Genomic_DNA"/>
</dbReference>
<organism evidence="9 10">
    <name type="scientific">Candidatus Clostridium eludens</name>
    <dbReference type="NCBI Taxonomy" id="3381663"/>
    <lineage>
        <taxon>Bacteria</taxon>
        <taxon>Bacillati</taxon>
        <taxon>Bacillota</taxon>
        <taxon>Clostridia</taxon>
        <taxon>Eubacteriales</taxon>
        <taxon>Clostridiaceae</taxon>
        <taxon>Clostridium</taxon>
    </lineage>
</organism>
<keyword evidence="3" id="KW-1003">Cell membrane</keyword>
<evidence type="ECO:0000259" key="8">
    <source>
        <dbReference type="PROSITE" id="PS50928"/>
    </source>
</evidence>
<comment type="subcellular location">
    <subcellularLocation>
        <location evidence="1 7">Cell membrane</location>
        <topology evidence="1 7">Multi-pass membrane protein</topology>
    </subcellularLocation>
</comment>
<feature type="transmembrane region" description="Helical" evidence="7">
    <location>
        <begin position="71"/>
        <end position="90"/>
    </location>
</feature>
<keyword evidence="5 7" id="KW-1133">Transmembrane helix</keyword>
<keyword evidence="6 7" id="KW-0472">Membrane</keyword>
<dbReference type="Proteomes" id="UP001623660">
    <property type="component" value="Unassembled WGS sequence"/>
</dbReference>
<dbReference type="CDD" id="cd06261">
    <property type="entry name" value="TM_PBP2"/>
    <property type="match status" value="1"/>
</dbReference>
<gene>
    <name evidence="9" type="ORF">ACJDU8_12605</name>
</gene>
<proteinExistence type="inferred from homology"/>
<comment type="similarity">
    <text evidence="7">Belongs to the binding-protein-dependent transport system permease family.</text>
</comment>
<feature type="transmembrane region" description="Helical" evidence="7">
    <location>
        <begin position="46"/>
        <end position="65"/>
    </location>
</feature>
<evidence type="ECO:0000256" key="1">
    <source>
        <dbReference type="ARBA" id="ARBA00004651"/>
    </source>
</evidence>
<dbReference type="PROSITE" id="PS50928">
    <property type="entry name" value="ABC_TM1"/>
    <property type="match status" value="1"/>
</dbReference>